<evidence type="ECO:0000259" key="1">
    <source>
        <dbReference type="Pfam" id="PF14033"/>
    </source>
</evidence>
<dbReference type="PANTHER" id="PTHR33119">
    <property type="entry name" value="IFI3P"/>
    <property type="match status" value="1"/>
</dbReference>
<dbReference type="OrthoDB" id="415532at2759"/>
<dbReference type="AlphaFoldDB" id="E3RY07"/>
<dbReference type="EMBL" id="GL535767">
    <property type="protein sequence ID" value="EFQ89392.1"/>
    <property type="molecule type" value="Genomic_DNA"/>
</dbReference>
<dbReference type="eggNOG" id="ENOG502QQIE">
    <property type="taxonomic scope" value="Eukaryota"/>
</dbReference>
<dbReference type="PANTHER" id="PTHR33119:SF1">
    <property type="entry name" value="FE2OG DIOXYGENASE DOMAIN-CONTAINING PROTEIN"/>
    <property type="match status" value="1"/>
</dbReference>
<gene>
    <name evidence="2" type="ORF">PTT_14353</name>
</gene>
<evidence type="ECO:0000313" key="2">
    <source>
        <dbReference type="EMBL" id="EFQ89392.1"/>
    </source>
</evidence>
<protein>
    <recommendedName>
        <fullName evidence="1">DUF4246 domain-containing protein</fullName>
    </recommendedName>
</protein>
<dbReference type="KEGG" id="pte:PTT_14353"/>
<evidence type="ECO:0000313" key="3">
    <source>
        <dbReference type="Proteomes" id="UP000001067"/>
    </source>
</evidence>
<dbReference type="InterPro" id="IPR025340">
    <property type="entry name" value="DUF4246"/>
</dbReference>
<dbReference type="Proteomes" id="UP000001067">
    <property type="component" value="Unassembled WGS sequence"/>
</dbReference>
<proteinExistence type="predicted"/>
<dbReference type="Pfam" id="PF14033">
    <property type="entry name" value="DUF4246"/>
    <property type="match status" value="1"/>
</dbReference>
<accession>E3RY07</accession>
<reference evidence="2 3" key="1">
    <citation type="journal article" date="2010" name="Genome Biol.">
        <title>A first genome assembly of the barley fungal pathogen Pyrenophora teres f. teres.</title>
        <authorList>
            <person name="Ellwood S.R."/>
            <person name="Liu Z."/>
            <person name="Syme R.A."/>
            <person name="Lai Z."/>
            <person name="Hane J.K."/>
            <person name="Keiper F."/>
            <person name="Moffat C.S."/>
            <person name="Oliver R.P."/>
            <person name="Friesen T.L."/>
        </authorList>
    </citation>
    <scope>NUCLEOTIDE SEQUENCE [LARGE SCALE GENOMIC DNA]</scope>
    <source>
        <strain evidence="2 3">0-1</strain>
    </source>
</reference>
<feature type="domain" description="DUF4246" evidence="1">
    <location>
        <begin position="5"/>
        <end position="190"/>
    </location>
</feature>
<organism evidence="3">
    <name type="scientific">Pyrenophora teres f. teres (strain 0-1)</name>
    <name type="common">Barley net blotch fungus</name>
    <name type="synonym">Drechslera teres f. teres</name>
    <dbReference type="NCBI Taxonomy" id="861557"/>
    <lineage>
        <taxon>Eukaryota</taxon>
        <taxon>Fungi</taxon>
        <taxon>Dikarya</taxon>
        <taxon>Ascomycota</taxon>
        <taxon>Pezizomycotina</taxon>
        <taxon>Dothideomycetes</taxon>
        <taxon>Pleosporomycetidae</taxon>
        <taxon>Pleosporales</taxon>
        <taxon>Pleosporineae</taxon>
        <taxon>Pleosporaceae</taxon>
        <taxon>Pyrenophora</taxon>
    </lineage>
</organism>
<dbReference type="InterPro" id="IPR049192">
    <property type="entry name" value="DUF4246_C"/>
</dbReference>
<keyword evidence="3" id="KW-1185">Reference proteome</keyword>
<dbReference type="STRING" id="861557.E3RY07"/>
<dbReference type="HOGENOM" id="CLU_1422080_0_0_1"/>
<name>E3RY07_PYRTT</name>
<sequence length="191" mass="21874">MDQPTFGTCIQDLRNKARYFEQIGIMPTLDATASAENSDTLVTEDLHRRLRSAFDKLESAHGAAPDCPPMSKNMVQDLVHPSMYTLIYGRSWVFQEEHVGVADAVDRWAGKGKVIPREIFGQYVDDDDCIRRGWFDSSYGIPAECWSETYQWLPSIVAFQEDGSVRFTSYVNNLPPTRYPDIYRTIEMMID</sequence>